<sequence length="37" mass="4217">MNLAENLYQKEKLEQKPTRDGYGKGLVELGKKNPNIV</sequence>
<evidence type="ECO:0000313" key="3">
    <source>
        <dbReference type="Proteomes" id="UP000231688"/>
    </source>
</evidence>
<feature type="region of interest" description="Disordered" evidence="1">
    <location>
        <begin position="1"/>
        <end position="27"/>
    </location>
</feature>
<evidence type="ECO:0000313" key="2">
    <source>
        <dbReference type="EMBL" id="PIZ69153.1"/>
    </source>
</evidence>
<dbReference type="AlphaFoldDB" id="A0A2M7UD39"/>
<proteinExistence type="predicted"/>
<accession>A0A2M7UD39</accession>
<dbReference type="Proteomes" id="UP000231688">
    <property type="component" value="Unassembled WGS sequence"/>
</dbReference>
<evidence type="ECO:0000256" key="1">
    <source>
        <dbReference type="SAM" id="MobiDB-lite"/>
    </source>
</evidence>
<organism evidence="2 3">
    <name type="scientific">Candidatus Portnoybacteria bacterium CG_4_10_14_0_2_um_filter_43_36</name>
    <dbReference type="NCBI Taxonomy" id="1974798"/>
    <lineage>
        <taxon>Bacteria</taxon>
        <taxon>Candidatus Portnoyibacteriota</taxon>
    </lineage>
</organism>
<name>A0A2M7UD39_9BACT</name>
<dbReference type="EMBL" id="PFOH01000055">
    <property type="protein sequence ID" value="PIZ69153.1"/>
    <property type="molecule type" value="Genomic_DNA"/>
</dbReference>
<feature type="non-terminal residue" evidence="2">
    <location>
        <position position="37"/>
    </location>
</feature>
<protein>
    <submittedName>
        <fullName evidence="2">Transketolase</fullName>
    </submittedName>
</protein>
<gene>
    <name evidence="2" type="ORF">COY10_01980</name>
</gene>
<comment type="caution">
    <text evidence="2">The sequence shown here is derived from an EMBL/GenBank/DDBJ whole genome shotgun (WGS) entry which is preliminary data.</text>
</comment>
<reference evidence="3" key="1">
    <citation type="submission" date="2017-09" db="EMBL/GenBank/DDBJ databases">
        <title>Depth-based differentiation of microbial function through sediment-hosted aquifers and enrichment of novel symbionts in the deep terrestrial subsurface.</title>
        <authorList>
            <person name="Probst A.J."/>
            <person name="Ladd B."/>
            <person name="Jarett J.K."/>
            <person name="Geller-Mcgrath D.E."/>
            <person name="Sieber C.M.K."/>
            <person name="Emerson J.B."/>
            <person name="Anantharaman K."/>
            <person name="Thomas B.C."/>
            <person name="Malmstrom R."/>
            <person name="Stieglmeier M."/>
            <person name="Klingl A."/>
            <person name="Woyke T."/>
            <person name="Ryan C.M."/>
            <person name="Banfield J.F."/>
        </authorList>
    </citation>
    <scope>NUCLEOTIDE SEQUENCE [LARGE SCALE GENOMIC DNA]</scope>
</reference>
<feature type="compositionally biased region" description="Basic and acidic residues" evidence="1">
    <location>
        <begin position="8"/>
        <end position="22"/>
    </location>
</feature>